<protein>
    <submittedName>
        <fullName evidence="1">Uncharacterized protein</fullName>
    </submittedName>
</protein>
<keyword evidence="2" id="KW-1185">Reference proteome</keyword>
<proteinExistence type="predicted"/>
<dbReference type="RefSeq" id="WP_203930529.1">
    <property type="nucleotide sequence ID" value="NZ_BOPH01000082.1"/>
</dbReference>
<comment type="caution">
    <text evidence="1">The sequence shown here is derived from an EMBL/GenBank/DDBJ whole genome shotgun (WGS) entry which is preliminary data.</text>
</comment>
<name>A0A8J4EDE5_9ACTN</name>
<dbReference type="EMBL" id="BOPH01000082">
    <property type="protein sequence ID" value="GIJ70631.1"/>
    <property type="molecule type" value="Genomic_DNA"/>
</dbReference>
<evidence type="ECO:0000313" key="1">
    <source>
        <dbReference type="EMBL" id="GIJ70631.1"/>
    </source>
</evidence>
<dbReference type="AlphaFoldDB" id="A0A8J4EDE5"/>
<gene>
    <name evidence="1" type="ORF">Voc01_055480</name>
</gene>
<organism evidence="1 2">
    <name type="scientific">Virgisporangium ochraceum</name>
    <dbReference type="NCBI Taxonomy" id="65505"/>
    <lineage>
        <taxon>Bacteria</taxon>
        <taxon>Bacillati</taxon>
        <taxon>Actinomycetota</taxon>
        <taxon>Actinomycetes</taxon>
        <taxon>Micromonosporales</taxon>
        <taxon>Micromonosporaceae</taxon>
        <taxon>Virgisporangium</taxon>
    </lineage>
</organism>
<dbReference type="Proteomes" id="UP000635606">
    <property type="component" value="Unassembled WGS sequence"/>
</dbReference>
<sequence length="439" mass="47462">MSTADARRTARDRHLIASLRVDLTAWREAVEPGGPIEKHRSQVTSITTRLLAGVDRLEHWAACGDPPAGVQVADLVLDLHHVWDFFRAKLVLRYVDAYRDFLDAADELAWACYRPAVEAVVRDDVRLDEPPLVFFYRSAVPFAIARGSDFADMLPRGGLSTRAGSSAAADLPFPVIGVPWHLPGHPPAMLAIAHEVGHHIEDDVGLTAELTARLDRSGVDTRWSRWVGEVFADLCAGVACGPPYLWTLADALAGTDGDGAGAGLYPPARLRVLLCREVVERAGFTDVPSTAALPPGPSGPLDVEVEAVVTALTGDPYPHLGDATLISVLRPGRACQLTDSIDRFRRGLAIDTSDVRLVAAAAAGVFAADPDRYDDAAVGERMIREILRRRPSGLRRSEPGDDRLRRERDEAAGRSLLDRLAANRRSDSAGRSGAVVRVP</sequence>
<accession>A0A8J4EDE5</accession>
<reference evidence="1" key="1">
    <citation type="submission" date="2021-01" db="EMBL/GenBank/DDBJ databases">
        <title>Whole genome shotgun sequence of Virgisporangium ochraceum NBRC 16418.</title>
        <authorList>
            <person name="Komaki H."/>
            <person name="Tamura T."/>
        </authorList>
    </citation>
    <scope>NUCLEOTIDE SEQUENCE</scope>
    <source>
        <strain evidence="1">NBRC 16418</strain>
    </source>
</reference>
<evidence type="ECO:0000313" key="2">
    <source>
        <dbReference type="Proteomes" id="UP000635606"/>
    </source>
</evidence>